<dbReference type="PANTHER" id="PTHR21600:SF44">
    <property type="entry name" value="RIBOSOMAL LARGE SUBUNIT PSEUDOURIDINE SYNTHASE D"/>
    <property type="match status" value="1"/>
</dbReference>
<organism evidence="10 11">
    <name type="scientific">Methyloceanibacter caenitepidi</name>
    <dbReference type="NCBI Taxonomy" id="1384459"/>
    <lineage>
        <taxon>Bacteria</taxon>
        <taxon>Pseudomonadati</taxon>
        <taxon>Pseudomonadota</taxon>
        <taxon>Alphaproteobacteria</taxon>
        <taxon>Hyphomicrobiales</taxon>
        <taxon>Hyphomicrobiaceae</taxon>
        <taxon>Methyloceanibacter</taxon>
    </lineage>
</organism>
<keyword evidence="2 7" id="KW-0694">RNA-binding</keyword>
<dbReference type="InterPro" id="IPR006145">
    <property type="entry name" value="PsdUridine_synth_RsuA/RluA"/>
</dbReference>
<dbReference type="GO" id="GO:0016829">
    <property type="term" value="F:lyase activity"/>
    <property type="evidence" value="ECO:0007669"/>
    <property type="project" value="UniProtKB-KW"/>
</dbReference>
<evidence type="ECO:0000256" key="6">
    <source>
        <dbReference type="PIRSR" id="PIRSR606225-1"/>
    </source>
</evidence>
<feature type="active site" evidence="6">
    <location>
        <position position="175"/>
    </location>
</feature>
<dbReference type="Pfam" id="PF00849">
    <property type="entry name" value="PseudoU_synth_2"/>
    <property type="match status" value="1"/>
</dbReference>
<dbReference type="Proteomes" id="UP000031643">
    <property type="component" value="Chromosome"/>
</dbReference>
<evidence type="ECO:0000259" key="9">
    <source>
        <dbReference type="SMART" id="SM00363"/>
    </source>
</evidence>
<dbReference type="KEGG" id="mcg:GL4_2932"/>
<dbReference type="GO" id="GO:0000455">
    <property type="term" value="P:enzyme-directed rRNA pseudouridine synthesis"/>
    <property type="evidence" value="ECO:0007669"/>
    <property type="project" value="TreeGrafter"/>
</dbReference>
<accession>A0A0A8K8R6</accession>
<dbReference type="Gene3D" id="3.10.290.10">
    <property type="entry name" value="RNA-binding S4 domain"/>
    <property type="match status" value="1"/>
</dbReference>
<dbReference type="InterPro" id="IPR036986">
    <property type="entry name" value="S4_RNA-bd_sf"/>
</dbReference>
<evidence type="ECO:0000313" key="10">
    <source>
        <dbReference type="EMBL" id="BAQ18364.1"/>
    </source>
</evidence>
<keyword evidence="3 8" id="KW-0413">Isomerase</keyword>
<dbReference type="EMBL" id="AP014648">
    <property type="protein sequence ID" value="BAQ18364.1"/>
    <property type="molecule type" value="Genomic_DNA"/>
</dbReference>
<dbReference type="SMART" id="SM00363">
    <property type="entry name" value="S4"/>
    <property type="match status" value="1"/>
</dbReference>
<dbReference type="HOGENOM" id="CLU_016902_4_1_5"/>
<dbReference type="InterPro" id="IPR050188">
    <property type="entry name" value="RluA_PseudoU_synthase"/>
</dbReference>
<comment type="catalytic activity">
    <reaction evidence="8">
        <text>a uridine in RNA = a pseudouridine in RNA</text>
        <dbReference type="Rhea" id="RHEA:48348"/>
        <dbReference type="Rhea" id="RHEA-COMP:12068"/>
        <dbReference type="Rhea" id="RHEA-COMP:12069"/>
        <dbReference type="ChEBI" id="CHEBI:65314"/>
        <dbReference type="ChEBI" id="CHEBI:65315"/>
    </reaction>
</comment>
<feature type="domain" description="RNA-binding S4" evidence="9">
    <location>
        <begin position="45"/>
        <end position="115"/>
    </location>
</feature>
<comment type="similarity">
    <text evidence="1 8">Belongs to the pseudouridine synthase RluA family.</text>
</comment>
<comment type="catalytic activity">
    <reaction evidence="4">
        <text>uridine(1911/1915/1917) in 23S rRNA = pseudouridine(1911/1915/1917) in 23S rRNA</text>
        <dbReference type="Rhea" id="RHEA:42524"/>
        <dbReference type="Rhea" id="RHEA-COMP:10097"/>
        <dbReference type="Rhea" id="RHEA-COMP:10098"/>
        <dbReference type="ChEBI" id="CHEBI:65314"/>
        <dbReference type="ChEBI" id="CHEBI:65315"/>
        <dbReference type="EC" id="5.4.99.23"/>
    </reaction>
</comment>
<protein>
    <recommendedName>
        <fullName evidence="8">Pseudouridine synthase</fullName>
        <ecNumber evidence="8">5.4.99.-</ecNumber>
    </recommendedName>
</protein>
<dbReference type="InterPro" id="IPR002942">
    <property type="entry name" value="S4_RNA-bd"/>
</dbReference>
<dbReference type="CDD" id="cd00165">
    <property type="entry name" value="S4"/>
    <property type="match status" value="1"/>
</dbReference>
<proteinExistence type="inferred from homology"/>
<evidence type="ECO:0000256" key="2">
    <source>
        <dbReference type="ARBA" id="ARBA00022884"/>
    </source>
</evidence>
<name>A0A0A8K8R6_9HYPH</name>
<dbReference type="AlphaFoldDB" id="A0A0A8K8R6"/>
<evidence type="ECO:0000256" key="4">
    <source>
        <dbReference type="ARBA" id="ARBA00036882"/>
    </source>
</evidence>
<dbReference type="FunFam" id="3.30.2350.10:FF:000006">
    <property type="entry name" value="Pseudouridine synthase"/>
    <property type="match status" value="1"/>
</dbReference>
<dbReference type="SUPFAM" id="SSF55174">
    <property type="entry name" value="Alpha-L RNA-binding motif"/>
    <property type="match status" value="1"/>
</dbReference>
<dbReference type="STRING" id="1384459.GL4_2932"/>
<dbReference type="CDD" id="cd02869">
    <property type="entry name" value="PseudoU_synth_RluA_like"/>
    <property type="match status" value="1"/>
</dbReference>
<dbReference type="NCBIfam" id="TIGR00005">
    <property type="entry name" value="rluA_subfam"/>
    <property type="match status" value="1"/>
</dbReference>
<dbReference type="GO" id="GO:0003723">
    <property type="term" value="F:RNA binding"/>
    <property type="evidence" value="ECO:0007669"/>
    <property type="project" value="UniProtKB-KW"/>
</dbReference>
<dbReference type="SUPFAM" id="SSF55120">
    <property type="entry name" value="Pseudouridine synthase"/>
    <property type="match status" value="1"/>
</dbReference>
<sequence>MPRTTMIETDTSTDLDAATDLDAIEDPLETETARLAAVDEPQIGQRLDRFLSEALPDVSRTRIQALIREGQVRFAVGPSGGATIEDVKYRVKQGDCFELTLPPAAETELKPQAIPLDVVYEDEDVIVIDKPAGLVVHPGAGQPDGTLVNALLAHCGKSLSGIGGVARPGIVHRLDKDTSGLMVAAKNDRAHRALAEQFADHGRTGEMARGYLALVWGAPSRPHGRIEAPIGRHPTSRTRMAVVPEDKGRSAATAWRLAESYGGTGKDAVASLIECTLETGRTHQVRVHMAHYGHPLVGDPLYGAGFKSKLKTLPETLAAAITSLDRQALHAAHLSFVHPATGTLLEFNSDLPDDLAEIVRQFKQL</sequence>
<dbReference type="PANTHER" id="PTHR21600">
    <property type="entry name" value="MITOCHONDRIAL RNA PSEUDOURIDINE SYNTHASE"/>
    <property type="match status" value="1"/>
</dbReference>
<evidence type="ECO:0000256" key="7">
    <source>
        <dbReference type="PROSITE-ProRule" id="PRU00182"/>
    </source>
</evidence>
<dbReference type="Pfam" id="PF01479">
    <property type="entry name" value="S4"/>
    <property type="match status" value="1"/>
</dbReference>
<dbReference type="Gene3D" id="3.30.2350.10">
    <property type="entry name" value="Pseudouridine synthase"/>
    <property type="match status" value="1"/>
</dbReference>
<evidence type="ECO:0000313" key="11">
    <source>
        <dbReference type="Proteomes" id="UP000031643"/>
    </source>
</evidence>
<keyword evidence="11" id="KW-1185">Reference proteome</keyword>
<dbReference type="PROSITE" id="PS50889">
    <property type="entry name" value="S4"/>
    <property type="match status" value="1"/>
</dbReference>
<evidence type="ECO:0000256" key="5">
    <source>
        <dbReference type="ARBA" id="ARBA00056072"/>
    </source>
</evidence>
<dbReference type="OrthoDB" id="9807829at2"/>
<dbReference type="InterPro" id="IPR006225">
    <property type="entry name" value="PsdUridine_synth_RluC/D"/>
</dbReference>
<comment type="function">
    <text evidence="5">Responsible for synthesis of pseudouridine from uracil at positions 1911, 1915 and 1917 in 23S ribosomal RNA.</text>
</comment>
<reference evidence="10 11" key="1">
    <citation type="submission" date="2014-09" db="EMBL/GenBank/DDBJ databases">
        <title>Genome sequencing of Methyloceanibacter caenitepidi Gela4.</title>
        <authorList>
            <person name="Takeuchi M."/>
            <person name="Susumu S."/>
            <person name="Kamagata Y."/>
            <person name="Oshima K."/>
            <person name="Hattori M."/>
            <person name="Iwasaki W."/>
        </authorList>
    </citation>
    <scope>NUCLEOTIDE SEQUENCE [LARGE SCALE GENOMIC DNA]</scope>
    <source>
        <strain evidence="10 11">Gela4</strain>
    </source>
</reference>
<dbReference type="EC" id="5.4.99.-" evidence="8"/>
<dbReference type="InterPro" id="IPR020103">
    <property type="entry name" value="PsdUridine_synth_cat_dom_sf"/>
</dbReference>
<keyword evidence="10" id="KW-0456">Lyase</keyword>
<dbReference type="InterPro" id="IPR006224">
    <property type="entry name" value="PsdUridine_synth_RluA-like_CS"/>
</dbReference>
<dbReference type="PROSITE" id="PS01129">
    <property type="entry name" value="PSI_RLU"/>
    <property type="match status" value="1"/>
</dbReference>
<evidence type="ECO:0000256" key="3">
    <source>
        <dbReference type="ARBA" id="ARBA00023235"/>
    </source>
</evidence>
<dbReference type="GO" id="GO:0160140">
    <property type="term" value="F:23S rRNA pseudouridine(1911/1915/1917) synthase activity"/>
    <property type="evidence" value="ECO:0007669"/>
    <property type="project" value="UniProtKB-EC"/>
</dbReference>
<evidence type="ECO:0000256" key="1">
    <source>
        <dbReference type="ARBA" id="ARBA00010876"/>
    </source>
</evidence>
<gene>
    <name evidence="10" type="ORF">GL4_2932</name>
</gene>
<evidence type="ECO:0000256" key="8">
    <source>
        <dbReference type="RuleBase" id="RU362028"/>
    </source>
</evidence>